<evidence type="ECO:0000313" key="2">
    <source>
        <dbReference type="Proteomes" id="UP001064632"/>
    </source>
</evidence>
<keyword evidence="2" id="KW-1185">Reference proteome</keyword>
<protein>
    <submittedName>
        <fullName evidence="1">Uncharacterized protein</fullName>
    </submittedName>
</protein>
<dbReference type="Proteomes" id="UP001064632">
    <property type="component" value="Chromosome"/>
</dbReference>
<organism evidence="1 2">
    <name type="scientific">Tahibacter amnicola</name>
    <dbReference type="NCBI Taxonomy" id="2976241"/>
    <lineage>
        <taxon>Bacteria</taxon>
        <taxon>Pseudomonadati</taxon>
        <taxon>Pseudomonadota</taxon>
        <taxon>Gammaproteobacteria</taxon>
        <taxon>Lysobacterales</taxon>
        <taxon>Rhodanobacteraceae</taxon>
        <taxon>Tahibacter</taxon>
    </lineage>
</organism>
<accession>A0ABY6BL37</accession>
<sequence length="86" mass="9231">MPQFELDLRASRDTAQQNAQRVIETAATLGKGQSMVAQLSQVPSTLLDLLEELGFRYDLNVRGAEDVGVLITRRSGECCGCCGGGD</sequence>
<proteinExistence type="predicted"/>
<gene>
    <name evidence="1" type="ORF">N4264_12830</name>
</gene>
<dbReference type="RefSeq" id="WP_261697427.1">
    <property type="nucleotide sequence ID" value="NZ_CP104694.1"/>
</dbReference>
<name>A0ABY6BL37_9GAMM</name>
<reference evidence="1" key="1">
    <citation type="submission" date="2022-09" db="EMBL/GenBank/DDBJ databases">
        <title>Tahibacter sp. nov., isolated from a fresh water.</title>
        <authorList>
            <person name="Baek J.H."/>
            <person name="Lee J.K."/>
            <person name="Kim J.M."/>
            <person name="Jeon C.O."/>
        </authorList>
    </citation>
    <scope>NUCLEOTIDE SEQUENCE</scope>
    <source>
        <strain evidence="1">W38</strain>
    </source>
</reference>
<dbReference type="EMBL" id="CP104694">
    <property type="protein sequence ID" value="UXI70479.1"/>
    <property type="molecule type" value="Genomic_DNA"/>
</dbReference>
<evidence type="ECO:0000313" key="1">
    <source>
        <dbReference type="EMBL" id="UXI70479.1"/>
    </source>
</evidence>